<dbReference type="Proteomes" id="UP000024376">
    <property type="component" value="Unassembled WGS sequence"/>
</dbReference>
<organism evidence="3 4">
    <name type="scientific">Hypocrea jecorina (strain ATCC 56765 / BCRC 32924 / NRRL 11460 / Rut C-30)</name>
    <name type="common">Trichoderma reesei</name>
    <dbReference type="NCBI Taxonomy" id="1344414"/>
    <lineage>
        <taxon>Eukaryota</taxon>
        <taxon>Fungi</taxon>
        <taxon>Dikarya</taxon>
        <taxon>Ascomycota</taxon>
        <taxon>Pezizomycotina</taxon>
        <taxon>Sordariomycetes</taxon>
        <taxon>Hypocreomycetidae</taxon>
        <taxon>Hypocreales</taxon>
        <taxon>Hypocreaceae</taxon>
        <taxon>Trichoderma</taxon>
    </lineage>
</organism>
<evidence type="ECO:0000313" key="4">
    <source>
        <dbReference type="Proteomes" id="UP000024376"/>
    </source>
</evidence>
<name>A0A024SGX7_HYPJR</name>
<feature type="region of interest" description="Disordered" evidence="1">
    <location>
        <begin position="96"/>
        <end position="145"/>
    </location>
</feature>
<accession>A0A024SGX7</accession>
<feature type="signal peptide" evidence="2">
    <location>
        <begin position="1"/>
        <end position="20"/>
    </location>
</feature>
<protein>
    <recommendedName>
        <fullName evidence="5">Secreted protein</fullName>
    </recommendedName>
</protein>
<dbReference type="KEGG" id="trr:M419DRAFT_75668"/>
<sequence>MALALAWVLLKCVLTGPALPVRDEASPMPYSGAPGYRTSLLTVSSAPEIRYHVNSPQIYNRVQQRAAKSLAFPATLIDGTVLNSVPYGIKKTTAWEQGNPLGDHDRVPWSSWPGSRHKRRRQAMMAASSPPTRKDADASSTPGTWDQVLRRLVGQLLARAMSQPESEAAQRRLGS</sequence>
<gene>
    <name evidence="3" type="ORF">M419DRAFT_75668</name>
</gene>
<proteinExistence type="predicted"/>
<evidence type="ECO:0000313" key="3">
    <source>
        <dbReference type="EMBL" id="ETS03422.1"/>
    </source>
</evidence>
<evidence type="ECO:0000256" key="2">
    <source>
        <dbReference type="SAM" id="SignalP"/>
    </source>
</evidence>
<evidence type="ECO:0008006" key="5">
    <source>
        <dbReference type="Google" id="ProtNLM"/>
    </source>
</evidence>
<reference evidence="4" key="1">
    <citation type="journal article" date="2013" name="Ind. Biotechnol.">
        <title>Comparative genomics analysis of Trichoderma reesei strains.</title>
        <authorList>
            <person name="Koike H."/>
            <person name="Aerts A."/>
            <person name="LaButti K."/>
            <person name="Grigoriev I.V."/>
            <person name="Baker S.E."/>
        </authorList>
    </citation>
    <scope>NUCLEOTIDE SEQUENCE [LARGE SCALE GENOMIC DNA]</scope>
    <source>
        <strain evidence="4">ATCC 56765 / BCRC 32924 / NRRL 11460 / Rut C-30</strain>
    </source>
</reference>
<feature type="chain" id="PRO_5001537124" description="Secreted protein" evidence="2">
    <location>
        <begin position="21"/>
        <end position="175"/>
    </location>
</feature>
<dbReference type="EMBL" id="KI911143">
    <property type="protein sequence ID" value="ETS03422.1"/>
    <property type="molecule type" value="Genomic_DNA"/>
</dbReference>
<dbReference type="HOGENOM" id="CLU_1586706_0_0_1"/>
<keyword evidence="2" id="KW-0732">Signal</keyword>
<evidence type="ECO:0000256" key="1">
    <source>
        <dbReference type="SAM" id="MobiDB-lite"/>
    </source>
</evidence>
<dbReference type="AlphaFoldDB" id="A0A024SGX7"/>